<dbReference type="Proteomes" id="UP000499080">
    <property type="component" value="Unassembled WGS sequence"/>
</dbReference>
<evidence type="ECO:0000256" key="1">
    <source>
        <dbReference type="SAM" id="MobiDB-lite"/>
    </source>
</evidence>
<organism evidence="4 5">
    <name type="scientific">Araneus ventricosus</name>
    <name type="common">Orbweaver spider</name>
    <name type="synonym">Epeira ventricosa</name>
    <dbReference type="NCBI Taxonomy" id="182803"/>
    <lineage>
        <taxon>Eukaryota</taxon>
        <taxon>Metazoa</taxon>
        <taxon>Ecdysozoa</taxon>
        <taxon>Arthropoda</taxon>
        <taxon>Chelicerata</taxon>
        <taxon>Arachnida</taxon>
        <taxon>Araneae</taxon>
        <taxon>Araneomorphae</taxon>
        <taxon>Entelegynae</taxon>
        <taxon>Araneoidea</taxon>
        <taxon>Araneidae</taxon>
        <taxon>Araneus</taxon>
    </lineage>
</organism>
<dbReference type="OrthoDB" id="6502284at2759"/>
<feature type="transmembrane region" description="Helical" evidence="2">
    <location>
        <begin position="345"/>
        <end position="366"/>
    </location>
</feature>
<keyword evidence="2" id="KW-1133">Transmembrane helix</keyword>
<accession>A0A4Y2MHI1</accession>
<dbReference type="AlphaFoldDB" id="A0A4Y2MHI1"/>
<feature type="region of interest" description="Disordered" evidence="1">
    <location>
        <begin position="243"/>
        <end position="342"/>
    </location>
</feature>
<name>A0A4Y2MHI1_ARAVE</name>
<proteinExistence type="predicted"/>
<feature type="non-terminal residue" evidence="4">
    <location>
        <position position="1"/>
    </location>
</feature>
<reference evidence="4 5" key="1">
    <citation type="journal article" date="2019" name="Sci. Rep.">
        <title>Orb-weaving spider Araneus ventricosus genome elucidates the spidroin gene catalogue.</title>
        <authorList>
            <person name="Kono N."/>
            <person name="Nakamura H."/>
            <person name="Ohtoshi R."/>
            <person name="Moran D.A.P."/>
            <person name="Shinohara A."/>
            <person name="Yoshida Y."/>
            <person name="Fujiwara M."/>
            <person name="Mori M."/>
            <person name="Tomita M."/>
            <person name="Arakawa K."/>
        </authorList>
    </citation>
    <scope>NUCLEOTIDE SEQUENCE [LARGE SCALE GENOMIC DNA]</scope>
</reference>
<sequence length="378" mass="42166">TYKRDVPCHMFQGLRTDWPEPSANVESLWEWCFATTDLSNMTQTKKDNIIFKNQDYGLVHAQFKILKSGDQIYYPGLEMKHHFYKVQKKESDIMQASAFDIIRCFGQNERRPLQFIIDWPMDDKSEQFVEKAVGNRTFLKKWKTQLYSASGMKPYSLRITKLYATIVGKEMYLRFTILNPHKDLPSDIKTGEKTAFKAEQAIRDRIDSNGGLFVSFRPSDDMPMLKLMAVNQSLELQVKTDFDEHTTPSTTSKEPKGTTKFPFSLRTDPEDDTTTSLNLKSTPNKPFGSSTSQQPDGSSTSQQPDGSSTSQQPGGSSTSQQPSSTTRKPGGEHELKKGGHGPSTVAGVSIAMLLVGISLGSTGIFIKMNGLPACLKSG</sequence>
<gene>
    <name evidence="4" type="ORF">AVEN_199141_1</name>
</gene>
<comment type="caution">
    <text evidence="4">The sequence shown here is derived from an EMBL/GenBank/DDBJ whole genome shotgun (WGS) entry which is preliminary data.</text>
</comment>
<keyword evidence="2" id="KW-0472">Membrane</keyword>
<evidence type="ECO:0000313" key="5">
    <source>
        <dbReference type="Proteomes" id="UP000499080"/>
    </source>
</evidence>
<dbReference type="Pfam" id="PF25898">
    <property type="entry name" value="LolA_2nd_metazoa"/>
    <property type="match status" value="1"/>
</dbReference>
<evidence type="ECO:0000313" key="4">
    <source>
        <dbReference type="EMBL" id="GBN25096.1"/>
    </source>
</evidence>
<evidence type="ECO:0000259" key="3">
    <source>
        <dbReference type="Pfam" id="PF25898"/>
    </source>
</evidence>
<dbReference type="InterPro" id="IPR058831">
    <property type="entry name" value="LolA-like_dom_2nd"/>
</dbReference>
<feature type="compositionally biased region" description="Low complexity" evidence="1">
    <location>
        <begin position="296"/>
        <end position="326"/>
    </location>
</feature>
<protein>
    <recommendedName>
        <fullName evidence="3">LolA-like domain-containing protein</fullName>
    </recommendedName>
</protein>
<evidence type="ECO:0000256" key="2">
    <source>
        <dbReference type="SAM" id="Phobius"/>
    </source>
</evidence>
<dbReference type="EMBL" id="BGPR01007201">
    <property type="protein sequence ID" value="GBN25096.1"/>
    <property type="molecule type" value="Genomic_DNA"/>
</dbReference>
<keyword evidence="2" id="KW-0812">Transmembrane</keyword>
<feature type="compositionally biased region" description="Polar residues" evidence="1">
    <location>
        <begin position="274"/>
        <end position="295"/>
    </location>
</feature>
<feature type="domain" description="LolA-like" evidence="3">
    <location>
        <begin position="3"/>
        <end position="105"/>
    </location>
</feature>
<keyword evidence="5" id="KW-1185">Reference proteome</keyword>